<gene>
    <name evidence="1" type="ORF">AVEN_36439_1</name>
</gene>
<dbReference type="AlphaFoldDB" id="A0A4Y2J9M3"/>
<name>A0A4Y2J9M3_ARAVE</name>
<sequence>MVGVLLDRENGLCEYCAAGLWRRMYNALAELLRGIVYNARVVLWQWVMHVNAVLWQWVMHVNAVLRQWVMHVNAVLRQWV</sequence>
<evidence type="ECO:0000313" key="1">
    <source>
        <dbReference type="EMBL" id="GBM85952.1"/>
    </source>
</evidence>
<organism evidence="1 2">
    <name type="scientific">Araneus ventricosus</name>
    <name type="common">Orbweaver spider</name>
    <name type="synonym">Epeira ventricosa</name>
    <dbReference type="NCBI Taxonomy" id="182803"/>
    <lineage>
        <taxon>Eukaryota</taxon>
        <taxon>Metazoa</taxon>
        <taxon>Ecdysozoa</taxon>
        <taxon>Arthropoda</taxon>
        <taxon>Chelicerata</taxon>
        <taxon>Arachnida</taxon>
        <taxon>Araneae</taxon>
        <taxon>Araneomorphae</taxon>
        <taxon>Entelegynae</taxon>
        <taxon>Araneoidea</taxon>
        <taxon>Araneidae</taxon>
        <taxon>Araneus</taxon>
    </lineage>
</organism>
<reference evidence="1 2" key="1">
    <citation type="journal article" date="2019" name="Sci. Rep.">
        <title>Orb-weaving spider Araneus ventricosus genome elucidates the spidroin gene catalogue.</title>
        <authorList>
            <person name="Kono N."/>
            <person name="Nakamura H."/>
            <person name="Ohtoshi R."/>
            <person name="Moran D.A.P."/>
            <person name="Shinohara A."/>
            <person name="Yoshida Y."/>
            <person name="Fujiwara M."/>
            <person name="Mori M."/>
            <person name="Tomita M."/>
            <person name="Arakawa K."/>
        </authorList>
    </citation>
    <scope>NUCLEOTIDE SEQUENCE [LARGE SCALE GENOMIC DNA]</scope>
</reference>
<feature type="non-terminal residue" evidence="1">
    <location>
        <position position="80"/>
    </location>
</feature>
<comment type="caution">
    <text evidence="1">The sequence shown here is derived from an EMBL/GenBank/DDBJ whole genome shotgun (WGS) entry which is preliminary data.</text>
</comment>
<evidence type="ECO:0000313" key="2">
    <source>
        <dbReference type="Proteomes" id="UP000499080"/>
    </source>
</evidence>
<dbReference type="EMBL" id="BGPR01003275">
    <property type="protein sequence ID" value="GBM85952.1"/>
    <property type="molecule type" value="Genomic_DNA"/>
</dbReference>
<accession>A0A4Y2J9M3</accession>
<keyword evidence="2" id="KW-1185">Reference proteome</keyword>
<dbReference type="Proteomes" id="UP000499080">
    <property type="component" value="Unassembled WGS sequence"/>
</dbReference>
<proteinExistence type="predicted"/>
<protein>
    <submittedName>
        <fullName evidence="1">Uncharacterized protein</fullName>
    </submittedName>
</protein>